<dbReference type="RefSeq" id="XP_028154128.1">
    <property type="nucleotide sequence ID" value="XM_028298327.1"/>
</dbReference>
<dbReference type="Pfam" id="PF00096">
    <property type="entry name" value="zf-C2H2"/>
    <property type="match status" value="1"/>
</dbReference>
<evidence type="ECO:0000259" key="2">
    <source>
        <dbReference type="PROSITE" id="PS50157"/>
    </source>
</evidence>
<organism evidence="3">
    <name type="scientific">Diabrotica virgifera virgifera</name>
    <name type="common">western corn rootworm</name>
    <dbReference type="NCBI Taxonomy" id="50390"/>
    <lineage>
        <taxon>Eukaryota</taxon>
        <taxon>Metazoa</taxon>
        <taxon>Ecdysozoa</taxon>
        <taxon>Arthropoda</taxon>
        <taxon>Hexapoda</taxon>
        <taxon>Insecta</taxon>
        <taxon>Pterygota</taxon>
        <taxon>Neoptera</taxon>
        <taxon>Endopterygota</taxon>
        <taxon>Coleoptera</taxon>
        <taxon>Polyphaga</taxon>
        <taxon>Cucujiformia</taxon>
        <taxon>Chrysomeloidea</taxon>
        <taxon>Chrysomelidae</taxon>
        <taxon>Galerucinae</taxon>
        <taxon>Diabroticina</taxon>
        <taxon>Diabroticites</taxon>
        <taxon>Diabrotica</taxon>
    </lineage>
</organism>
<feature type="domain" description="C2H2-type" evidence="2">
    <location>
        <begin position="4"/>
        <end position="31"/>
    </location>
</feature>
<feature type="non-terminal residue" evidence="3">
    <location>
        <position position="1"/>
    </location>
</feature>
<dbReference type="SUPFAM" id="SSF57667">
    <property type="entry name" value="beta-beta-alpha zinc fingers"/>
    <property type="match status" value="1"/>
</dbReference>
<keyword evidence="1" id="KW-0862">Zinc</keyword>
<keyword evidence="1" id="KW-0479">Metal-binding</keyword>
<reference evidence="3" key="1">
    <citation type="submission" date="2025-08" db="UniProtKB">
        <authorList>
            <consortium name="RefSeq"/>
        </authorList>
    </citation>
    <scope>IDENTIFICATION</scope>
    <source>
        <tissue evidence="3">Whole insect</tissue>
    </source>
</reference>
<dbReference type="InterPro" id="IPR013087">
    <property type="entry name" value="Znf_C2H2_type"/>
</dbReference>
<keyword evidence="1" id="KW-0863">Zinc-finger</keyword>
<gene>
    <name evidence="3" type="primary">LOC114347652</name>
</gene>
<evidence type="ECO:0000256" key="1">
    <source>
        <dbReference type="PROSITE-ProRule" id="PRU00042"/>
    </source>
</evidence>
<dbReference type="InParanoid" id="A0A6P7H8Y2"/>
<dbReference type="AlphaFoldDB" id="A0A6P7H8Y2"/>
<dbReference type="GO" id="GO:0008270">
    <property type="term" value="F:zinc ion binding"/>
    <property type="evidence" value="ECO:0007669"/>
    <property type="project" value="UniProtKB-KW"/>
</dbReference>
<dbReference type="PROSITE" id="PS50157">
    <property type="entry name" value="ZINC_FINGER_C2H2_2"/>
    <property type="match status" value="1"/>
</dbReference>
<sequence length="96" mass="11077">SSVHNCHVCGKQYSYRATLKRHLAYECGKLPQFSCHLCLDKAYTQKNNLRKHYYKSHGLTISCTQLEANRKVNSLPVLQTMDKNENSTSFEKDPIL</sequence>
<name>A0A6P7H8Y2_DIAVI</name>
<proteinExistence type="predicted"/>
<protein>
    <submittedName>
        <fullName evidence="3">Transcription factor ovo-like protein 3</fullName>
    </submittedName>
</protein>
<dbReference type="Gene3D" id="3.30.160.60">
    <property type="entry name" value="Classic Zinc Finger"/>
    <property type="match status" value="1"/>
</dbReference>
<accession>A0A6P7H8Y2</accession>
<evidence type="ECO:0000313" key="3">
    <source>
        <dbReference type="RefSeq" id="XP_028154128.1"/>
    </source>
</evidence>
<dbReference type="SMART" id="SM00355">
    <property type="entry name" value="ZnF_C2H2"/>
    <property type="match status" value="2"/>
</dbReference>
<dbReference type="InterPro" id="IPR036236">
    <property type="entry name" value="Znf_C2H2_sf"/>
</dbReference>